<evidence type="ECO:0000313" key="1">
    <source>
        <dbReference type="EMBL" id="MFD2700929.1"/>
    </source>
</evidence>
<name>A0ABW5SMH6_9BACL</name>
<organism evidence="1 2">
    <name type="scientific">Paenibacillus shunpengii</name>
    <dbReference type="NCBI Taxonomy" id="2054424"/>
    <lineage>
        <taxon>Bacteria</taxon>
        <taxon>Bacillati</taxon>
        <taxon>Bacillota</taxon>
        <taxon>Bacilli</taxon>
        <taxon>Bacillales</taxon>
        <taxon>Paenibacillaceae</taxon>
        <taxon>Paenibacillus</taxon>
    </lineage>
</organism>
<accession>A0ABW5SMH6</accession>
<evidence type="ECO:0000313" key="2">
    <source>
        <dbReference type="Proteomes" id="UP001597540"/>
    </source>
</evidence>
<gene>
    <name evidence="1" type="ORF">ACFSVM_10660</name>
</gene>
<protein>
    <submittedName>
        <fullName evidence="1">Uncharacterized protein</fullName>
    </submittedName>
</protein>
<sequence length="92" mass="10214">MSRAAMDTLTVSVQGYALSTTRTLYISEVISIAPNEVVTRNYYADLDAYEFVFETNAEGVEEVGISVWGKQASGQLVETHRVVTHEKTIKNI</sequence>
<proteinExistence type="predicted"/>
<reference evidence="2" key="1">
    <citation type="journal article" date="2019" name="Int. J. Syst. Evol. Microbiol.">
        <title>The Global Catalogue of Microorganisms (GCM) 10K type strain sequencing project: providing services to taxonomists for standard genome sequencing and annotation.</title>
        <authorList>
            <consortium name="The Broad Institute Genomics Platform"/>
            <consortium name="The Broad Institute Genome Sequencing Center for Infectious Disease"/>
            <person name="Wu L."/>
            <person name="Ma J."/>
        </authorList>
    </citation>
    <scope>NUCLEOTIDE SEQUENCE [LARGE SCALE GENOMIC DNA]</scope>
    <source>
        <strain evidence="2">KCTC 33849</strain>
    </source>
</reference>
<comment type="caution">
    <text evidence="1">The sequence shown here is derived from an EMBL/GenBank/DDBJ whole genome shotgun (WGS) entry which is preliminary data.</text>
</comment>
<dbReference type="Proteomes" id="UP001597540">
    <property type="component" value="Unassembled WGS sequence"/>
</dbReference>
<dbReference type="EMBL" id="JBHUMJ010000002">
    <property type="protein sequence ID" value="MFD2700929.1"/>
    <property type="molecule type" value="Genomic_DNA"/>
</dbReference>
<keyword evidence="2" id="KW-1185">Reference proteome</keyword>
<dbReference type="RefSeq" id="WP_256702912.1">
    <property type="nucleotide sequence ID" value="NZ_JBHUMJ010000002.1"/>
</dbReference>